<evidence type="ECO:0000259" key="8">
    <source>
        <dbReference type="PROSITE" id="PS50887"/>
    </source>
</evidence>
<evidence type="ECO:0000256" key="2">
    <source>
        <dbReference type="ARBA" id="ARBA00012528"/>
    </source>
</evidence>
<proteinExistence type="predicted"/>
<feature type="transmembrane region" description="Helical" evidence="7">
    <location>
        <begin position="12"/>
        <end position="32"/>
    </location>
</feature>
<feature type="domain" description="GGDEF" evidence="8">
    <location>
        <begin position="354"/>
        <end position="484"/>
    </location>
</feature>
<dbReference type="PANTHER" id="PTHR45138:SF26">
    <property type="entry name" value="DIGUANYLATE CYCLASE"/>
    <property type="match status" value="1"/>
</dbReference>
<comment type="caution">
    <text evidence="9">The sequence shown here is derived from an EMBL/GenBank/DDBJ whole genome shotgun (WGS) entry which is preliminary data.</text>
</comment>
<dbReference type="CDD" id="cd01949">
    <property type="entry name" value="GGDEF"/>
    <property type="match status" value="1"/>
</dbReference>
<keyword evidence="3" id="KW-1003">Cell membrane</keyword>
<name>A0ABV8CJJ5_9GAMM</name>
<dbReference type="EC" id="2.7.7.65" evidence="2"/>
<dbReference type="GO" id="GO:0052621">
    <property type="term" value="F:diguanylate cyclase activity"/>
    <property type="evidence" value="ECO:0007669"/>
    <property type="project" value="UniProtKB-EC"/>
</dbReference>
<evidence type="ECO:0000256" key="4">
    <source>
        <dbReference type="ARBA" id="ARBA00022692"/>
    </source>
</evidence>
<dbReference type="Gene3D" id="3.30.450.20">
    <property type="entry name" value="PAS domain"/>
    <property type="match status" value="1"/>
</dbReference>
<feature type="transmembrane region" description="Helical" evidence="7">
    <location>
        <begin position="291"/>
        <end position="313"/>
    </location>
</feature>
<evidence type="ECO:0000313" key="9">
    <source>
        <dbReference type="EMBL" id="MFC3912064.1"/>
    </source>
</evidence>
<protein>
    <recommendedName>
        <fullName evidence="2">diguanylate cyclase</fullName>
        <ecNumber evidence="2">2.7.7.65</ecNumber>
    </recommendedName>
</protein>
<keyword evidence="4 7" id="KW-0812">Transmembrane</keyword>
<dbReference type="PROSITE" id="PS50887">
    <property type="entry name" value="GGDEF"/>
    <property type="match status" value="1"/>
</dbReference>
<dbReference type="Proteomes" id="UP001595692">
    <property type="component" value="Unassembled WGS sequence"/>
</dbReference>
<keyword evidence="5 7" id="KW-1133">Transmembrane helix</keyword>
<sequence length="484" mass="54790">MPNLLWSDKRKFVWALSLILLSAFFLTSWSSYRVAHNSLSEQIEYNTLPLTSDNIYSEIQQDLLRPIFISSLMAHDTFVRDWALQDEKEPAPMVRYLKELQDRFGTVTSFFVSDKSGKYYHSSGVLKTVSPTDPADSWYYRVRDLAPGEEYEINIDQDTADRNKTTVFVNYRVYDFNKGLIGVTGVGLAVDKVRHLIEKYQQRYNRTVYFVDQSGQVTLHGKRFHGANSLHEDPVLAPLATRILTTPSGSYQYERDGVPVFLNSRLVPEFKWYLMVEQTTHESESQLQTTLWGNLLVSGAVTLLILFIANLTLGRYQRRIEQMASTDKLTGTISRQVFQVTFDHLLAQSRRQQSPISLILFDIDHFKEVNDRFGHNVGDMALRRVAQQVQSLVRSSDVVCRWGGEEFVVLLPECDGLAAVALAEKVRDAVAVMTMDVNGEALAVTVSAGVAEYQEESGTSVLNRADKALYRAKASGRNRVVLAG</sequence>
<keyword evidence="9" id="KW-0808">Transferase</keyword>
<evidence type="ECO:0000256" key="1">
    <source>
        <dbReference type="ARBA" id="ARBA00004651"/>
    </source>
</evidence>
<dbReference type="InterPro" id="IPR000160">
    <property type="entry name" value="GGDEF_dom"/>
</dbReference>
<dbReference type="RefSeq" id="WP_377150036.1">
    <property type="nucleotide sequence ID" value="NZ_JBHSAF010000001.1"/>
</dbReference>
<accession>A0ABV8CJJ5</accession>
<dbReference type="InterPro" id="IPR050469">
    <property type="entry name" value="Diguanylate_Cyclase"/>
</dbReference>
<dbReference type="PANTHER" id="PTHR45138">
    <property type="entry name" value="REGULATORY COMPONENTS OF SENSORY TRANSDUCTION SYSTEM"/>
    <property type="match status" value="1"/>
</dbReference>
<keyword evidence="6 7" id="KW-0472">Membrane</keyword>
<dbReference type="CDD" id="cd18773">
    <property type="entry name" value="PDC1_HK_sensor"/>
    <property type="match status" value="1"/>
</dbReference>
<evidence type="ECO:0000256" key="5">
    <source>
        <dbReference type="ARBA" id="ARBA00022989"/>
    </source>
</evidence>
<dbReference type="Gene3D" id="3.30.70.270">
    <property type="match status" value="1"/>
</dbReference>
<dbReference type="EMBL" id="JBHSAF010000001">
    <property type="protein sequence ID" value="MFC3912064.1"/>
    <property type="molecule type" value="Genomic_DNA"/>
</dbReference>
<keyword evidence="9" id="KW-0548">Nucleotidyltransferase</keyword>
<evidence type="ECO:0000313" key="10">
    <source>
        <dbReference type="Proteomes" id="UP001595692"/>
    </source>
</evidence>
<dbReference type="InterPro" id="IPR029787">
    <property type="entry name" value="Nucleotide_cyclase"/>
</dbReference>
<dbReference type="InterPro" id="IPR043128">
    <property type="entry name" value="Rev_trsase/Diguanyl_cyclase"/>
</dbReference>
<dbReference type="InterPro" id="IPR033479">
    <property type="entry name" value="dCache_1"/>
</dbReference>
<dbReference type="NCBIfam" id="TIGR00254">
    <property type="entry name" value="GGDEF"/>
    <property type="match status" value="1"/>
</dbReference>
<dbReference type="SUPFAM" id="SSF55073">
    <property type="entry name" value="Nucleotide cyclase"/>
    <property type="match status" value="1"/>
</dbReference>
<dbReference type="Pfam" id="PF00990">
    <property type="entry name" value="GGDEF"/>
    <property type="match status" value="1"/>
</dbReference>
<evidence type="ECO:0000256" key="6">
    <source>
        <dbReference type="ARBA" id="ARBA00023136"/>
    </source>
</evidence>
<dbReference type="Pfam" id="PF02743">
    <property type="entry name" value="dCache_1"/>
    <property type="match status" value="1"/>
</dbReference>
<evidence type="ECO:0000256" key="7">
    <source>
        <dbReference type="SAM" id="Phobius"/>
    </source>
</evidence>
<comment type="subcellular location">
    <subcellularLocation>
        <location evidence="1">Cell membrane</location>
        <topology evidence="1">Multi-pass membrane protein</topology>
    </subcellularLocation>
</comment>
<evidence type="ECO:0000256" key="3">
    <source>
        <dbReference type="ARBA" id="ARBA00022475"/>
    </source>
</evidence>
<keyword evidence="10" id="KW-1185">Reference proteome</keyword>
<gene>
    <name evidence="9" type="ORF">ACFOSS_01100</name>
</gene>
<organism evidence="9 10">
    <name type="scientific">Pseudaeromonas sharmana</name>
    <dbReference type="NCBI Taxonomy" id="328412"/>
    <lineage>
        <taxon>Bacteria</taxon>
        <taxon>Pseudomonadati</taxon>
        <taxon>Pseudomonadota</taxon>
        <taxon>Gammaproteobacteria</taxon>
        <taxon>Aeromonadales</taxon>
        <taxon>Aeromonadaceae</taxon>
        <taxon>Pseudaeromonas</taxon>
    </lineage>
</organism>
<dbReference type="SMART" id="SM00267">
    <property type="entry name" value="GGDEF"/>
    <property type="match status" value="1"/>
</dbReference>
<reference evidence="10" key="1">
    <citation type="journal article" date="2019" name="Int. J. Syst. Evol. Microbiol.">
        <title>The Global Catalogue of Microorganisms (GCM) 10K type strain sequencing project: providing services to taxonomists for standard genome sequencing and annotation.</title>
        <authorList>
            <consortium name="The Broad Institute Genomics Platform"/>
            <consortium name="The Broad Institute Genome Sequencing Center for Infectious Disease"/>
            <person name="Wu L."/>
            <person name="Ma J."/>
        </authorList>
    </citation>
    <scope>NUCLEOTIDE SEQUENCE [LARGE SCALE GENOMIC DNA]</scope>
    <source>
        <strain evidence="10">CCUG 54939</strain>
    </source>
</reference>